<protein>
    <submittedName>
        <fullName evidence="2">Uncharacterized protein</fullName>
    </submittedName>
</protein>
<keyword evidence="1" id="KW-0472">Membrane</keyword>
<sequence length="98" mass="11282">MNKTKKHSLTLLKLFLIWLATIFIVLNGIYALFIFSGFYEEPTKMFFMFGSLNSVGLNSEENGFEAVLYHLKNATIVILVLMSLVFWLIVLSKNKENL</sequence>
<proteinExistence type="predicted"/>
<feature type="transmembrane region" description="Helical" evidence="1">
    <location>
        <begin position="74"/>
        <end position="92"/>
    </location>
</feature>
<feature type="transmembrane region" description="Helical" evidence="1">
    <location>
        <begin position="12"/>
        <end position="39"/>
    </location>
</feature>
<name>A0ABW4HRD1_9BACI</name>
<comment type="caution">
    <text evidence="2">The sequence shown here is derived from an EMBL/GenBank/DDBJ whole genome shotgun (WGS) entry which is preliminary data.</text>
</comment>
<keyword evidence="1" id="KW-1133">Transmembrane helix</keyword>
<reference evidence="3" key="1">
    <citation type="journal article" date="2019" name="Int. J. Syst. Evol. Microbiol.">
        <title>The Global Catalogue of Microorganisms (GCM) 10K type strain sequencing project: providing services to taxonomists for standard genome sequencing and annotation.</title>
        <authorList>
            <consortium name="The Broad Institute Genomics Platform"/>
            <consortium name="The Broad Institute Genome Sequencing Center for Infectious Disease"/>
            <person name="Wu L."/>
            <person name="Ma J."/>
        </authorList>
    </citation>
    <scope>NUCLEOTIDE SEQUENCE [LARGE SCALE GENOMIC DNA]</scope>
    <source>
        <strain evidence="3">CGMCC 1.12376</strain>
    </source>
</reference>
<evidence type="ECO:0000313" key="3">
    <source>
        <dbReference type="Proteomes" id="UP001597221"/>
    </source>
</evidence>
<keyword evidence="1" id="KW-0812">Transmembrane</keyword>
<organism evidence="2 3">
    <name type="scientific">Oceanobacillus luteolus</name>
    <dbReference type="NCBI Taxonomy" id="1274358"/>
    <lineage>
        <taxon>Bacteria</taxon>
        <taxon>Bacillati</taxon>
        <taxon>Bacillota</taxon>
        <taxon>Bacilli</taxon>
        <taxon>Bacillales</taxon>
        <taxon>Bacillaceae</taxon>
        <taxon>Oceanobacillus</taxon>
    </lineage>
</organism>
<keyword evidence="3" id="KW-1185">Reference proteome</keyword>
<evidence type="ECO:0000256" key="1">
    <source>
        <dbReference type="SAM" id="Phobius"/>
    </source>
</evidence>
<dbReference type="RefSeq" id="WP_379596607.1">
    <property type="nucleotide sequence ID" value="NZ_JBHUDE010000032.1"/>
</dbReference>
<dbReference type="EMBL" id="JBHUDE010000032">
    <property type="protein sequence ID" value="MFD1607250.1"/>
    <property type="molecule type" value="Genomic_DNA"/>
</dbReference>
<evidence type="ECO:0000313" key="2">
    <source>
        <dbReference type="EMBL" id="MFD1607250.1"/>
    </source>
</evidence>
<gene>
    <name evidence="2" type="ORF">ACFSBH_06265</name>
</gene>
<dbReference type="Proteomes" id="UP001597221">
    <property type="component" value="Unassembled WGS sequence"/>
</dbReference>
<accession>A0ABW4HRD1</accession>